<proteinExistence type="predicted"/>
<dbReference type="RefSeq" id="WP_201924210.1">
    <property type="nucleotide sequence ID" value="NZ_BAABAX010000018.1"/>
</dbReference>
<feature type="chain" id="PRO_5037404754" description="DUF4488 domain-containing protein" evidence="1">
    <location>
        <begin position="28"/>
        <end position="174"/>
    </location>
</feature>
<evidence type="ECO:0000313" key="3">
    <source>
        <dbReference type="Proteomes" id="UP000651057"/>
    </source>
</evidence>
<comment type="caution">
    <text evidence="2">The sequence shown here is derived from an EMBL/GenBank/DDBJ whole genome shotgun (WGS) entry which is preliminary data.</text>
</comment>
<organism evidence="2 3">
    <name type="scientific">Aquimarina mytili</name>
    <dbReference type="NCBI Taxonomy" id="874423"/>
    <lineage>
        <taxon>Bacteria</taxon>
        <taxon>Pseudomonadati</taxon>
        <taxon>Bacteroidota</taxon>
        <taxon>Flavobacteriia</taxon>
        <taxon>Flavobacteriales</taxon>
        <taxon>Flavobacteriaceae</taxon>
        <taxon>Aquimarina</taxon>
    </lineage>
</organism>
<dbReference type="Proteomes" id="UP000651057">
    <property type="component" value="Unassembled WGS sequence"/>
</dbReference>
<keyword evidence="3" id="KW-1185">Reference proteome</keyword>
<name>A0A937A2R2_9FLAO</name>
<evidence type="ECO:0000313" key="2">
    <source>
        <dbReference type="EMBL" id="MBL0685801.1"/>
    </source>
</evidence>
<dbReference type="EMBL" id="JAERQJ010000012">
    <property type="protein sequence ID" value="MBL0685801.1"/>
    <property type="molecule type" value="Genomic_DNA"/>
</dbReference>
<keyword evidence="1" id="KW-0732">Signal</keyword>
<evidence type="ECO:0000256" key="1">
    <source>
        <dbReference type="SAM" id="SignalP"/>
    </source>
</evidence>
<dbReference type="AlphaFoldDB" id="A0A937A2R2"/>
<protein>
    <recommendedName>
        <fullName evidence="4">DUF4488 domain-containing protein</fullName>
    </recommendedName>
</protein>
<feature type="signal peptide" evidence="1">
    <location>
        <begin position="1"/>
        <end position="27"/>
    </location>
</feature>
<accession>A0A937A2R2</accession>
<reference evidence="2" key="1">
    <citation type="submission" date="2021-01" db="EMBL/GenBank/DDBJ databases">
        <authorList>
            <person name="Zhong Y.L."/>
        </authorList>
    </citation>
    <scope>NUCLEOTIDE SEQUENCE</scope>
    <source>
        <strain evidence="2">KCTC 23302</strain>
    </source>
</reference>
<gene>
    <name evidence="2" type="ORF">JJQ60_19880</name>
</gene>
<evidence type="ECO:0008006" key="4">
    <source>
        <dbReference type="Google" id="ProtNLM"/>
    </source>
</evidence>
<sequence length="174" mass="20229">MKKTTLVFRSLAVIIFIAGIAHLTSFASQKDDLNYSYEDSIDLNQKQNLYQDENPKKITKSNPETDYIVGKWKVSYNSDNFKGAVVYSIKKEGKVFNAYTHQYQDEKGNQKKAEGAKTLIIKSFDGYKGKGRYTVEYEDQQYQVNCQIDMVDENTFKLSYDHYGYGDVETWKRQ</sequence>